<dbReference type="Proteomes" id="UP000241118">
    <property type="component" value="Unassembled WGS sequence"/>
</dbReference>
<dbReference type="GO" id="GO:0016020">
    <property type="term" value="C:membrane"/>
    <property type="evidence" value="ECO:0007669"/>
    <property type="project" value="UniProtKB-SubCell"/>
</dbReference>
<feature type="transmembrane region" description="Helical" evidence="5">
    <location>
        <begin position="64"/>
        <end position="85"/>
    </location>
</feature>
<evidence type="ECO:0000256" key="3">
    <source>
        <dbReference type="ARBA" id="ARBA00022989"/>
    </source>
</evidence>
<comment type="caution">
    <text evidence="7">The sequence shown here is derived from an EMBL/GenBank/DDBJ whole genome shotgun (WGS) entry which is preliminary data.</text>
</comment>
<name>A0A2P8IC48_SACCR</name>
<dbReference type="SUPFAM" id="SSF54862">
    <property type="entry name" value="4Fe-4S ferredoxins"/>
    <property type="match status" value="1"/>
</dbReference>
<gene>
    <name evidence="7" type="ORF">B0I31_104318</name>
</gene>
<proteinExistence type="predicted"/>
<keyword evidence="4 5" id="KW-0472">Membrane</keyword>
<evidence type="ECO:0000256" key="5">
    <source>
        <dbReference type="SAM" id="Phobius"/>
    </source>
</evidence>
<dbReference type="InterPro" id="IPR013130">
    <property type="entry name" value="Fe3_Rdtase_TM_dom"/>
</dbReference>
<organism evidence="7 8">
    <name type="scientific">Saccharothrix carnea</name>
    <dbReference type="NCBI Taxonomy" id="1280637"/>
    <lineage>
        <taxon>Bacteria</taxon>
        <taxon>Bacillati</taxon>
        <taxon>Actinomycetota</taxon>
        <taxon>Actinomycetes</taxon>
        <taxon>Pseudonocardiales</taxon>
        <taxon>Pseudonocardiaceae</taxon>
        <taxon>Saccharothrix</taxon>
    </lineage>
</organism>
<feature type="transmembrane region" description="Helical" evidence="5">
    <location>
        <begin position="31"/>
        <end position="52"/>
    </location>
</feature>
<dbReference type="RefSeq" id="WP_106615714.1">
    <property type="nucleotide sequence ID" value="NZ_PYAX01000004.1"/>
</dbReference>
<keyword evidence="3 5" id="KW-1133">Transmembrane helix</keyword>
<dbReference type="OrthoDB" id="3668800at2"/>
<sequence length="279" mass="30571">MLTQVPLLIAQATGGDHDAGVRHVAQISARLAYATTCATLCWGVLIATGWANKISGRQGLRNSHMVLATMALTFGSLHAFAFTLLQLGAFSYLKLLIPFYDGGLFRHALGILGLEIMLTLAITAGLRKKVYYRKWLRLHQLAYVAVTATVVHSWFGAIANGNLAVLWLAGLTILVPTATIAIARFLPPDWLVKLGMLEPEPGFEPEPDGAGGSALDISVDNERCHRYGICQAEAPGLFQLVDDERLRYERRPPPEQFAKARAAARACPMRAIELRERVR</sequence>
<feature type="transmembrane region" description="Helical" evidence="5">
    <location>
        <begin position="138"/>
        <end position="158"/>
    </location>
</feature>
<evidence type="ECO:0000313" key="8">
    <source>
        <dbReference type="Proteomes" id="UP000241118"/>
    </source>
</evidence>
<dbReference type="EMBL" id="PYAX01000004">
    <property type="protein sequence ID" value="PSL56027.1"/>
    <property type="molecule type" value="Genomic_DNA"/>
</dbReference>
<feature type="transmembrane region" description="Helical" evidence="5">
    <location>
        <begin position="105"/>
        <end position="126"/>
    </location>
</feature>
<keyword evidence="2 5" id="KW-0812">Transmembrane</keyword>
<evidence type="ECO:0000256" key="2">
    <source>
        <dbReference type="ARBA" id="ARBA00022692"/>
    </source>
</evidence>
<evidence type="ECO:0000256" key="4">
    <source>
        <dbReference type="ARBA" id="ARBA00023136"/>
    </source>
</evidence>
<evidence type="ECO:0000259" key="6">
    <source>
        <dbReference type="Pfam" id="PF01794"/>
    </source>
</evidence>
<dbReference type="Gene3D" id="3.30.70.20">
    <property type="match status" value="1"/>
</dbReference>
<dbReference type="AlphaFoldDB" id="A0A2P8IC48"/>
<dbReference type="Pfam" id="PF13459">
    <property type="entry name" value="Fer4_15"/>
    <property type="match status" value="1"/>
</dbReference>
<keyword evidence="8" id="KW-1185">Reference proteome</keyword>
<feature type="transmembrane region" description="Helical" evidence="5">
    <location>
        <begin position="164"/>
        <end position="186"/>
    </location>
</feature>
<evidence type="ECO:0000256" key="1">
    <source>
        <dbReference type="ARBA" id="ARBA00004141"/>
    </source>
</evidence>
<dbReference type="Pfam" id="PF01794">
    <property type="entry name" value="Ferric_reduct"/>
    <property type="match status" value="1"/>
</dbReference>
<protein>
    <submittedName>
        <fullName evidence="7">Sulfoxide reductase heme-binding subunit YedZ</fullName>
    </submittedName>
</protein>
<reference evidence="7 8" key="1">
    <citation type="submission" date="2018-03" db="EMBL/GenBank/DDBJ databases">
        <title>Genomic Encyclopedia of Type Strains, Phase III (KMG-III): the genomes of soil and plant-associated and newly described type strains.</title>
        <authorList>
            <person name="Whitman W."/>
        </authorList>
    </citation>
    <scope>NUCLEOTIDE SEQUENCE [LARGE SCALE GENOMIC DNA]</scope>
    <source>
        <strain evidence="7 8">CGMCC 4.7097</strain>
    </source>
</reference>
<comment type="subcellular location">
    <subcellularLocation>
        <location evidence="1">Membrane</location>
        <topology evidence="1">Multi-pass membrane protein</topology>
    </subcellularLocation>
</comment>
<feature type="domain" description="Ferric oxidoreductase" evidence="6">
    <location>
        <begin position="48"/>
        <end position="149"/>
    </location>
</feature>
<accession>A0A2P8IC48</accession>
<evidence type="ECO:0000313" key="7">
    <source>
        <dbReference type="EMBL" id="PSL56027.1"/>
    </source>
</evidence>